<reference evidence="2 3" key="2">
    <citation type="submission" date="2019-01" db="EMBL/GenBank/DDBJ databases">
        <authorList>
            <person name="Li Y."/>
        </authorList>
    </citation>
    <scope>NUCLEOTIDE SEQUENCE [LARGE SCALE GENOMIC DNA]</scope>
    <source>
        <strain evidence="2 3">07D10-4-3</strain>
    </source>
</reference>
<keyword evidence="1" id="KW-1133">Transmembrane helix</keyword>
<feature type="transmembrane region" description="Helical" evidence="1">
    <location>
        <begin position="108"/>
        <end position="131"/>
    </location>
</feature>
<comment type="caution">
    <text evidence="2">The sequence shown here is derived from an EMBL/GenBank/DDBJ whole genome shotgun (WGS) entry which is preliminary data.</text>
</comment>
<organism evidence="2 3">
    <name type="scientific">Paenirhodobacter populi</name>
    <dbReference type="NCBI Taxonomy" id="2306993"/>
    <lineage>
        <taxon>Bacteria</taxon>
        <taxon>Pseudomonadati</taxon>
        <taxon>Pseudomonadota</taxon>
        <taxon>Alphaproteobacteria</taxon>
        <taxon>Rhodobacterales</taxon>
        <taxon>Rhodobacter group</taxon>
        <taxon>Paenirhodobacter</taxon>
    </lineage>
</organism>
<reference evidence="2 3" key="1">
    <citation type="submission" date="2019-01" db="EMBL/GenBank/DDBJ databases">
        <title>Sinorhodobacter populi sp. nov. isolated from the symptomatic bark tissue of Populus euramericana canker.</title>
        <authorList>
            <person name="Xu G."/>
        </authorList>
    </citation>
    <scope>NUCLEOTIDE SEQUENCE [LARGE SCALE GENOMIC DNA]</scope>
    <source>
        <strain evidence="2 3">07D10-4-3</strain>
    </source>
</reference>
<protein>
    <submittedName>
        <fullName evidence="2">Uncharacterized protein</fullName>
    </submittedName>
</protein>
<proteinExistence type="predicted"/>
<keyword evidence="1" id="KW-0812">Transmembrane</keyword>
<gene>
    <name evidence="2" type="ORF">D2T29_12715</name>
</gene>
<dbReference type="Proteomes" id="UP000284451">
    <property type="component" value="Unassembled WGS sequence"/>
</dbReference>
<feature type="transmembrane region" description="Helical" evidence="1">
    <location>
        <begin position="143"/>
        <end position="166"/>
    </location>
</feature>
<dbReference type="EMBL" id="SAUY01000015">
    <property type="protein sequence ID" value="RWR30527.1"/>
    <property type="molecule type" value="Genomic_DNA"/>
</dbReference>
<name>A0A443KCJ2_9RHOB</name>
<feature type="transmembrane region" description="Helical" evidence="1">
    <location>
        <begin position="178"/>
        <end position="198"/>
    </location>
</feature>
<evidence type="ECO:0000313" key="3">
    <source>
        <dbReference type="Proteomes" id="UP000284451"/>
    </source>
</evidence>
<evidence type="ECO:0000256" key="1">
    <source>
        <dbReference type="SAM" id="Phobius"/>
    </source>
</evidence>
<accession>A0A443KCJ2</accession>
<keyword evidence="1" id="KW-0472">Membrane</keyword>
<dbReference type="AlphaFoldDB" id="A0A443KCJ2"/>
<sequence>MKASQFETRTSEATYIEYTVDNMESKNAKQELQMLEEKIRKFRPTLEKYSQAMGNCYFTQNNKRIDTVKWSDVMPDRKDIDSWATRIGAASVVNAVSFLPPFQGTNSYPGFAITLSTLPLLFVTMLPIISAYKKADSAQNGRFSAKAMIVMCVLILIGMLSTFIIIPIWAELAKNKPYLVFLLPQAFLLATIILYFMVKIVRRIVPKK</sequence>
<evidence type="ECO:0000313" key="2">
    <source>
        <dbReference type="EMBL" id="RWR30527.1"/>
    </source>
</evidence>